<reference evidence="1 2" key="1">
    <citation type="submission" date="2024-04" db="EMBL/GenBank/DDBJ databases">
        <title>Tritrichomonas musculus Genome.</title>
        <authorList>
            <person name="Alves-Ferreira E."/>
            <person name="Grigg M."/>
            <person name="Lorenzi H."/>
            <person name="Galac M."/>
        </authorList>
    </citation>
    <scope>NUCLEOTIDE SEQUENCE [LARGE SCALE GENOMIC DNA]</scope>
    <source>
        <strain evidence="1 2">EAF2021</strain>
    </source>
</reference>
<accession>A0ABR2KPJ6</accession>
<proteinExistence type="predicted"/>
<protein>
    <submittedName>
        <fullName evidence="1">Uncharacterized protein</fullName>
    </submittedName>
</protein>
<evidence type="ECO:0000313" key="1">
    <source>
        <dbReference type="EMBL" id="KAK8893094.1"/>
    </source>
</evidence>
<dbReference type="EMBL" id="JAPFFF010000004">
    <property type="protein sequence ID" value="KAK8893094.1"/>
    <property type="molecule type" value="Genomic_DNA"/>
</dbReference>
<keyword evidence="2" id="KW-1185">Reference proteome</keyword>
<evidence type="ECO:0000313" key="2">
    <source>
        <dbReference type="Proteomes" id="UP001470230"/>
    </source>
</evidence>
<name>A0ABR2KPJ6_9EUKA</name>
<dbReference type="Proteomes" id="UP001470230">
    <property type="component" value="Unassembled WGS sequence"/>
</dbReference>
<organism evidence="1 2">
    <name type="scientific">Tritrichomonas musculus</name>
    <dbReference type="NCBI Taxonomy" id="1915356"/>
    <lineage>
        <taxon>Eukaryota</taxon>
        <taxon>Metamonada</taxon>
        <taxon>Parabasalia</taxon>
        <taxon>Tritrichomonadida</taxon>
        <taxon>Tritrichomonadidae</taxon>
        <taxon>Tritrichomonas</taxon>
    </lineage>
</organism>
<comment type="caution">
    <text evidence="1">The sequence shown here is derived from an EMBL/GenBank/DDBJ whole genome shotgun (WGS) entry which is preliminary data.</text>
</comment>
<gene>
    <name evidence="1" type="ORF">M9Y10_030358</name>
</gene>
<sequence>MSDSEAKIAELTARIAVLEAAVRTGNANATSSAVKPADYPFLSKLDGEDLIAANTLIQENAALREQISNLQTTIEQRDYRILHLRRNLGRLIPPA</sequence>